<dbReference type="PANTHER" id="PTHR11236">
    <property type="entry name" value="AMINOBENZOATE/ANTHRANILATE SYNTHASE"/>
    <property type="match status" value="1"/>
</dbReference>
<dbReference type="GO" id="GO:0046820">
    <property type="term" value="F:4-amino-4-deoxychorismate synthase activity"/>
    <property type="evidence" value="ECO:0007669"/>
    <property type="project" value="UniProtKB-EC"/>
</dbReference>
<dbReference type="OrthoDB" id="9803598at2"/>
<evidence type="ECO:0000256" key="1">
    <source>
        <dbReference type="ARBA" id="ARBA00013139"/>
    </source>
</evidence>
<evidence type="ECO:0000259" key="3">
    <source>
        <dbReference type="Pfam" id="PF00425"/>
    </source>
</evidence>
<dbReference type="PANTHER" id="PTHR11236:SF50">
    <property type="entry name" value="AMINODEOXYCHORISMATE SYNTHASE COMPONENT 1"/>
    <property type="match status" value="1"/>
</dbReference>
<proteinExistence type="predicted"/>
<dbReference type="RefSeq" id="WP_117957217.1">
    <property type="nucleotide sequence ID" value="NZ_QRAN01000028.1"/>
</dbReference>
<gene>
    <name evidence="5" type="primary">pabB</name>
    <name evidence="5" type="ORF">DWB85_17770</name>
</gene>
<dbReference type="InterPro" id="IPR006805">
    <property type="entry name" value="Anth_synth_I_N"/>
</dbReference>
<evidence type="ECO:0000259" key="4">
    <source>
        <dbReference type="Pfam" id="PF04715"/>
    </source>
</evidence>
<dbReference type="PRINTS" id="PR00095">
    <property type="entry name" value="ANTSNTHASEI"/>
</dbReference>
<dbReference type="InterPro" id="IPR015890">
    <property type="entry name" value="Chorismate_C"/>
</dbReference>
<sequence>MNKTVTLEEIPYCPDSCELFDAIRDLPGAAFLDSSFPHASSGRYDILCAQPRATPPPPAAQAGNRAWLDYFSELARFHREHYGAVQPASHDIPFCGGLLGMVGYDCGNALNRVADSPAPTRHSGVTLGAYNWAVVQDHLLQRAVLVAQGTVAAAQRADIHARLRARRSTKAECFSLEQRFSSNFSQQQYQQAFETIQGYIQAGDCYQVNLAQRFSARYSGNPWQAYRQLRTVAAAPFSAYLATADDDAVMSLSPERFLALHGHHVQTSPIKGTRPRYQDSAADRLAADELRRSAKDRAENLMIVDLLRNDLGRSCVPGSIHVDALFEVQSFPTVHHLVSTISGELAPERSAYELLRDSFPGGSITGAPKRRAMEIIAELEPHPREVYCGSVLYISADGRMDSNIAIRTLLCSEGQVRCWGGGGIVVDSQWRQEYQETFDKVGKFLTALEEM</sequence>
<dbReference type="InterPro" id="IPR005801">
    <property type="entry name" value="ADC_synthase"/>
</dbReference>
<keyword evidence="6" id="KW-1185">Reference proteome</keyword>
<reference evidence="5 6" key="1">
    <citation type="submission" date="2018-07" db="EMBL/GenBank/DDBJ databases">
        <title>Halioglobus sp. genome submission.</title>
        <authorList>
            <person name="Ye M.-Q."/>
            <person name="Du Z.-J."/>
        </authorList>
    </citation>
    <scope>NUCLEOTIDE SEQUENCE [LARGE SCALE GENOMIC DNA]</scope>
    <source>
        <strain evidence="5 6">U0301</strain>
    </source>
</reference>
<evidence type="ECO:0000256" key="2">
    <source>
        <dbReference type="ARBA" id="ARBA00022679"/>
    </source>
</evidence>
<dbReference type="GO" id="GO:0009396">
    <property type="term" value="P:folic acid-containing compound biosynthetic process"/>
    <property type="evidence" value="ECO:0007669"/>
    <property type="project" value="InterPro"/>
</dbReference>
<dbReference type="EMBL" id="QRAN01000028">
    <property type="protein sequence ID" value="RLQ20397.1"/>
    <property type="molecule type" value="Genomic_DNA"/>
</dbReference>
<organism evidence="5 6">
    <name type="scientific">Seongchinamella sediminis</name>
    <dbReference type="NCBI Taxonomy" id="2283635"/>
    <lineage>
        <taxon>Bacteria</taxon>
        <taxon>Pseudomonadati</taxon>
        <taxon>Pseudomonadota</taxon>
        <taxon>Gammaproteobacteria</taxon>
        <taxon>Cellvibrionales</taxon>
        <taxon>Halieaceae</taxon>
        <taxon>Seongchinamella</taxon>
    </lineage>
</organism>
<accession>A0A3L7DRW5</accession>
<dbReference type="SUPFAM" id="SSF56322">
    <property type="entry name" value="ADC synthase"/>
    <property type="match status" value="1"/>
</dbReference>
<dbReference type="InterPro" id="IPR019999">
    <property type="entry name" value="Anth_synth_I-like"/>
</dbReference>
<dbReference type="NCBIfam" id="TIGR00553">
    <property type="entry name" value="pabB"/>
    <property type="match status" value="1"/>
</dbReference>
<name>A0A3L7DRW5_9GAMM</name>
<evidence type="ECO:0000313" key="5">
    <source>
        <dbReference type="EMBL" id="RLQ20397.1"/>
    </source>
</evidence>
<feature type="domain" description="Anthranilate synthase component I N-terminal" evidence="4">
    <location>
        <begin position="18"/>
        <end position="143"/>
    </location>
</feature>
<comment type="caution">
    <text evidence="5">The sequence shown here is derived from an EMBL/GenBank/DDBJ whole genome shotgun (WGS) entry which is preliminary data.</text>
</comment>
<dbReference type="AlphaFoldDB" id="A0A3L7DRW5"/>
<keyword evidence="5" id="KW-0032">Aminotransferase</keyword>
<dbReference type="Pfam" id="PF00425">
    <property type="entry name" value="Chorismate_bind"/>
    <property type="match status" value="1"/>
</dbReference>
<feature type="domain" description="Chorismate-utilising enzyme C-terminal" evidence="3">
    <location>
        <begin position="186"/>
        <end position="440"/>
    </location>
</feature>
<dbReference type="Proteomes" id="UP000265509">
    <property type="component" value="Unassembled WGS sequence"/>
</dbReference>
<dbReference type="InterPro" id="IPR005802">
    <property type="entry name" value="ADC_synth_comp_1"/>
</dbReference>
<dbReference type="Pfam" id="PF04715">
    <property type="entry name" value="Anth_synt_I_N"/>
    <property type="match status" value="1"/>
</dbReference>
<evidence type="ECO:0000313" key="6">
    <source>
        <dbReference type="Proteomes" id="UP000265509"/>
    </source>
</evidence>
<keyword evidence="2 5" id="KW-0808">Transferase</keyword>
<dbReference type="GO" id="GO:0000162">
    <property type="term" value="P:L-tryptophan biosynthetic process"/>
    <property type="evidence" value="ECO:0007669"/>
    <property type="project" value="TreeGrafter"/>
</dbReference>
<dbReference type="Gene3D" id="3.60.120.10">
    <property type="entry name" value="Anthranilate synthase"/>
    <property type="match status" value="1"/>
</dbReference>
<dbReference type="EC" id="2.6.1.85" evidence="1"/>
<protein>
    <recommendedName>
        <fullName evidence="1">aminodeoxychorismate synthase</fullName>
        <ecNumber evidence="1">2.6.1.85</ecNumber>
    </recommendedName>
</protein>